<feature type="region of interest" description="Disordered" evidence="1">
    <location>
        <begin position="44"/>
        <end position="65"/>
    </location>
</feature>
<keyword evidence="3" id="KW-1185">Reference proteome</keyword>
<reference evidence="2" key="1">
    <citation type="submission" date="2020-05" db="UniProtKB">
        <authorList>
            <consortium name="EnsemblMetazoa"/>
        </authorList>
    </citation>
    <scope>IDENTIFICATION</scope>
    <source>
        <strain evidence="2">TTRI</strain>
    </source>
</reference>
<protein>
    <submittedName>
        <fullName evidence="2">Uncharacterized protein</fullName>
    </submittedName>
</protein>
<accession>A0A1A9VX08</accession>
<dbReference type="STRING" id="7395.A0A1A9VX08"/>
<evidence type="ECO:0000313" key="2">
    <source>
        <dbReference type="EnsemblMetazoa" id="GAUT050397-PA"/>
    </source>
</evidence>
<dbReference type="Proteomes" id="UP000078200">
    <property type="component" value="Unassembled WGS sequence"/>
</dbReference>
<feature type="compositionally biased region" description="Basic and acidic residues" evidence="1">
    <location>
        <begin position="104"/>
        <end position="116"/>
    </location>
</feature>
<dbReference type="EnsemblMetazoa" id="GAUT050397-RA">
    <property type="protein sequence ID" value="GAUT050397-PA"/>
    <property type="gene ID" value="GAUT050397"/>
</dbReference>
<organism evidence="2 3">
    <name type="scientific">Glossina austeni</name>
    <name type="common">Savannah tsetse fly</name>
    <dbReference type="NCBI Taxonomy" id="7395"/>
    <lineage>
        <taxon>Eukaryota</taxon>
        <taxon>Metazoa</taxon>
        <taxon>Ecdysozoa</taxon>
        <taxon>Arthropoda</taxon>
        <taxon>Hexapoda</taxon>
        <taxon>Insecta</taxon>
        <taxon>Pterygota</taxon>
        <taxon>Neoptera</taxon>
        <taxon>Endopterygota</taxon>
        <taxon>Diptera</taxon>
        <taxon>Brachycera</taxon>
        <taxon>Muscomorpha</taxon>
        <taxon>Hippoboscoidea</taxon>
        <taxon>Glossinidae</taxon>
        <taxon>Glossina</taxon>
    </lineage>
</organism>
<feature type="compositionally biased region" description="Low complexity" evidence="1">
    <location>
        <begin position="44"/>
        <end position="59"/>
    </location>
</feature>
<sequence length="131" mass="15330">MTFRCVYCNGLNPARLSVLLLTLTEEFHFNESTQEEKEIQWTMDSNNNNDSNLEMNDSLASSRRNELENRMRVIRNARKQMREELEQQLRLRTRSETLPSELSGKVEKPQASKDDLPLMGRQKLQTKAVDN</sequence>
<dbReference type="VEuPathDB" id="VectorBase:GAUT050397"/>
<name>A0A1A9VX08_GLOAU</name>
<dbReference type="AlphaFoldDB" id="A0A1A9VX08"/>
<evidence type="ECO:0000256" key="1">
    <source>
        <dbReference type="SAM" id="MobiDB-lite"/>
    </source>
</evidence>
<evidence type="ECO:0000313" key="3">
    <source>
        <dbReference type="Proteomes" id="UP000078200"/>
    </source>
</evidence>
<feature type="region of interest" description="Disordered" evidence="1">
    <location>
        <begin position="89"/>
        <end position="131"/>
    </location>
</feature>
<proteinExistence type="predicted"/>